<evidence type="ECO:0000256" key="1">
    <source>
        <dbReference type="ARBA" id="ARBA00022723"/>
    </source>
</evidence>
<dbReference type="EMBL" id="GEVK01000809">
    <property type="protein sequence ID" value="JAU52023.1"/>
    <property type="molecule type" value="Transcribed_RNA"/>
</dbReference>
<name>A0A1J3G7B5_NOCCA</name>
<dbReference type="GO" id="GO:0046872">
    <property type="term" value="F:metal ion binding"/>
    <property type="evidence" value="ECO:0007669"/>
    <property type="project" value="UniProtKB-KW"/>
</dbReference>
<dbReference type="SUPFAM" id="SSF53098">
    <property type="entry name" value="Ribonuclease H-like"/>
    <property type="match status" value="1"/>
</dbReference>
<dbReference type="InterPro" id="IPR057670">
    <property type="entry name" value="SH3_retrovirus"/>
</dbReference>
<dbReference type="Pfam" id="PF25597">
    <property type="entry name" value="SH3_retrovirus"/>
    <property type="match status" value="1"/>
</dbReference>
<keyword evidence="2" id="KW-0378">Hydrolase</keyword>
<dbReference type="InterPro" id="IPR012337">
    <property type="entry name" value="RNaseH-like_sf"/>
</dbReference>
<gene>
    <name evidence="4" type="ORF">LC_TR6227_c2_g1_i1_g.20992</name>
</gene>
<dbReference type="PANTHER" id="PTHR42648">
    <property type="entry name" value="TRANSPOSASE, PUTATIVE-RELATED"/>
    <property type="match status" value="1"/>
</dbReference>
<dbReference type="InterPro" id="IPR039537">
    <property type="entry name" value="Retrotran_Ty1/copia-like"/>
</dbReference>
<accession>A0A1J3G7B5</accession>
<organism evidence="4">
    <name type="scientific">Noccaea caerulescens</name>
    <name type="common">Alpine penny-cress</name>
    <name type="synonym">Thlaspi caerulescens</name>
    <dbReference type="NCBI Taxonomy" id="107243"/>
    <lineage>
        <taxon>Eukaryota</taxon>
        <taxon>Viridiplantae</taxon>
        <taxon>Streptophyta</taxon>
        <taxon>Embryophyta</taxon>
        <taxon>Tracheophyta</taxon>
        <taxon>Spermatophyta</taxon>
        <taxon>Magnoliopsida</taxon>
        <taxon>eudicotyledons</taxon>
        <taxon>Gunneridae</taxon>
        <taxon>Pentapetalae</taxon>
        <taxon>rosids</taxon>
        <taxon>malvids</taxon>
        <taxon>Brassicales</taxon>
        <taxon>Brassicaceae</taxon>
        <taxon>Coluteocarpeae</taxon>
        <taxon>Noccaea</taxon>
    </lineage>
</organism>
<sequence length="559" mass="63478">MFLLLEEQLRLFLDPIKGLMIGQGEAVANLYVLDVGSDLQTPSRKSPFISIVVDSALWHNRLGHPSDYRTDFVTDVLGIKNINKRRLPCAICPLAKQKHLSFDSKNNMCANAFDLLHIDLWGPFSVQTVEGYKHFLTIVDDHTRVTWVYLLRTKDEVLRIFPEFLKMVETQYSCKVRGVRSDNAPELKFADLYKEKGITAFHSCPETPEQNSVVERKHQHILNVARSLMFQAKVPLEYWGDCVLTAVFLINRLPTPLLKDRTPFETLTGKKLDYKGLRVFGCLAFCSTSSKGRHKFQPRARPCIFLGYPTGYKGYKLLDLETNKVHISRNVVFHEDIFPFAKDQDEPLLDIFHQMPDSSSSFSPTSLGINIPVVDCPVSPVVENVDTSKVASSMEESEHLVDNGSGKRSSKPPAYLDDYYCHMQQAQIPYPLAAYLSYEELSDDYKAYICSVNIHAEPSSFTQAKKFEEWLAAMNEELIALEKSDTWEICSLPDDKHAIGCRWVYKTKLNADGSLERYKARLVAKGYTQREGVDFVDTFSPVAKMTTVKTLLAVGVLRN</sequence>
<dbReference type="GO" id="GO:0015074">
    <property type="term" value="P:DNA integration"/>
    <property type="evidence" value="ECO:0007669"/>
    <property type="project" value="InterPro"/>
</dbReference>
<dbReference type="Pfam" id="PF07727">
    <property type="entry name" value="RVT_2"/>
    <property type="match status" value="1"/>
</dbReference>
<dbReference type="AlphaFoldDB" id="A0A1J3G7B5"/>
<dbReference type="InterPro" id="IPR013103">
    <property type="entry name" value="RVT_2"/>
</dbReference>
<evidence type="ECO:0000259" key="3">
    <source>
        <dbReference type="PROSITE" id="PS50994"/>
    </source>
</evidence>
<reference evidence="4" key="1">
    <citation type="submission" date="2016-07" db="EMBL/GenBank/DDBJ databases">
        <title>De novo transcriptome assembly of four accessions of the metal hyperaccumulator plant Noccaea caerulescens.</title>
        <authorList>
            <person name="Blande D."/>
            <person name="Halimaa P."/>
            <person name="Tervahauta A.I."/>
            <person name="Aarts M.G."/>
            <person name="Karenlampi S.O."/>
        </authorList>
    </citation>
    <scope>NUCLEOTIDE SEQUENCE</scope>
</reference>
<dbReference type="PROSITE" id="PS50994">
    <property type="entry name" value="INTEGRASE"/>
    <property type="match status" value="1"/>
</dbReference>
<keyword evidence="1" id="KW-0479">Metal-binding</keyword>
<protein>
    <submittedName>
        <fullName evidence="4">Retrovirus-related Pol polyprotein from transposon TNT 1-94</fullName>
    </submittedName>
</protein>
<dbReference type="InterPro" id="IPR036397">
    <property type="entry name" value="RNaseH_sf"/>
</dbReference>
<dbReference type="GO" id="GO:0016787">
    <property type="term" value="F:hydrolase activity"/>
    <property type="evidence" value="ECO:0007669"/>
    <property type="project" value="UniProtKB-KW"/>
</dbReference>
<dbReference type="InterPro" id="IPR001584">
    <property type="entry name" value="Integrase_cat-core"/>
</dbReference>
<feature type="domain" description="Integrase catalytic" evidence="3">
    <location>
        <begin position="108"/>
        <end position="271"/>
    </location>
</feature>
<dbReference type="PANTHER" id="PTHR42648:SF31">
    <property type="entry name" value="RNA-DIRECTED DNA POLYMERASE"/>
    <property type="match status" value="1"/>
</dbReference>
<evidence type="ECO:0000313" key="4">
    <source>
        <dbReference type="EMBL" id="JAU52023.1"/>
    </source>
</evidence>
<evidence type="ECO:0000256" key="2">
    <source>
        <dbReference type="ARBA" id="ARBA00022801"/>
    </source>
</evidence>
<proteinExistence type="predicted"/>
<dbReference type="Gene3D" id="3.30.420.10">
    <property type="entry name" value="Ribonuclease H-like superfamily/Ribonuclease H"/>
    <property type="match status" value="1"/>
</dbReference>
<dbReference type="GO" id="GO:0003676">
    <property type="term" value="F:nucleic acid binding"/>
    <property type="evidence" value="ECO:0007669"/>
    <property type="project" value="InterPro"/>
</dbReference>